<dbReference type="SUPFAM" id="SSF53335">
    <property type="entry name" value="S-adenosyl-L-methionine-dependent methyltransferases"/>
    <property type="match status" value="1"/>
</dbReference>
<reference evidence="1" key="1">
    <citation type="submission" date="2022-10" db="EMBL/GenBank/DDBJ databases">
        <authorList>
            <person name="Mo P."/>
        </authorList>
    </citation>
    <scope>NUCLEOTIDE SEQUENCE</scope>
    <source>
        <strain evidence="1">HUAS 13-4</strain>
    </source>
</reference>
<dbReference type="Gene3D" id="3.40.50.150">
    <property type="entry name" value="Vaccinia Virus protein VP39"/>
    <property type="match status" value="1"/>
</dbReference>
<dbReference type="Pfam" id="PF13578">
    <property type="entry name" value="Methyltransf_24"/>
    <property type="match status" value="1"/>
</dbReference>
<accession>A0ABY6EBN7</accession>
<evidence type="ECO:0000313" key="1">
    <source>
        <dbReference type="EMBL" id="UXY24110.1"/>
    </source>
</evidence>
<dbReference type="GO" id="GO:0032259">
    <property type="term" value="P:methylation"/>
    <property type="evidence" value="ECO:0007669"/>
    <property type="project" value="UniProtKB-KW"/>
</dbReference>
<keyword evidence="2" id="KW-1185">Reference proteome</keyword>
<dbReference type="GO" id="GO:0008168">
    <property type="term" value="F:methyltransferase activity"/>
    <property type="evidence" value="ECO:0007669"/>
    <property type="project" value="UniProtKB-KW"/>
</dbReference>
<keyword evidence="1" id="KW-0489">Methyltransferase</keyword>
<dbReference type="RefSeq" id="WP_263234342.1">
    <property type="nucleotide sequence ID" value="NZ_CP106793.1"/>
</dbReference>
<name>A0ABY6EBN7_9ACTN</name>
<protein>
    <submittedName>
        <fullName evidence="1">Class I SAM-dependent methyltransferase</fullName>
    </submittedName>
</protein>
<evidence type="ECO:0000313" key="2">
    <source>
        <dbReference type="Proteomes" id="UP001061298"/>
    </source>
</evidence>
<keyword evidence="1" id="KW-0808">Transferase</keyword>
<dbReference type="EMBL" id="CP106793">
    <property type="protein sequence ID" value="UXY24110.1"/>
    <property type="molecule type" value="Genomic_DNA"/>
</dbReference>
<proteinExistence type="predicted"/>
<dbReference type="InterPro" id="IPR029063">
    <property type="entry name" value="SAM-dependent_MTases_sf"/>
</dbReference>
<organism evidence="1 2">
    <name type="scientific">Streptomyces cynarae</name>
    <dbReference type="NCBI Taxonomy" id="2981134"/>
    <lineage>
        <taxon>Bacteria</taxon>
        <taxon>Bacillati</taxon>
        <taxon>Actinomycetota</taxon>
        <taxon>Actinomycetes</taxon>
        <taxon>Kitasatosporales</taxon>
        <taxon>Streptomycetaceae</taxon>
        <taxon>Streptomyces</taxon>
    </lineage>
</organism>
<gene>
    <name evidence="1" type="ORF">N8I84_39490</name>
</gene>
<sequence>MREIVSHVAGWLTLKQAGILSELASRIPDGAHIVEFGSFLGRSTLSLISGAAEGVVLYAVDPFEGDEVGPRPGRSAVAGVDSEAVHLEFHRNIALASAEGRVRHLRMRSAQTPDEVIEAAGLVFVDGSHRFRDAAQDLRRVCRQLRPGGWLAIHDAFYSVEVTLAIMTVLLRRRDFAYKGRSGSLAVYRRTATAPGGSGVSPTRGNRLHQVAELMTLGGVCVRKTGLLMAAAAGSVTDIDARWPH</sequence>
<dbReference type="Proteomes" id="UP001061298">
    <property type="component" value="Chromosome"/>
</dbReference>